<name>A0AA44ZDV0_CUTAC</name>
<sequence>MLAERSGSGLLAGTVNGSKSKTPPVPESVRAVFDSVTWRRSSLD</sequence>
<feature type="region of interest" description="Disordered" evidence="1">
    <location>
        <begin position="1"/>
        <end position="26"/>
    </location>
</feature>
<dbReference type="Proteomes" id="UP000223982">
    <property type="component" value="Unassembled WGS sequence"/>
</dbReference>
<reference evidence="2 3" key="1">
    <citation type="submission" date="2017-02" db="EMBL/GenBank/DDBJ databases">
        <title>Prevalence of linear plasmids in Propionibacterium acnes isolates obtained from cancerous prostatic tissue.</title>
        <authorList>
            <person name="Davidsson S."/>
            <person name="Bruggemann H."/>
        </authorList>
    </citation>
    <scope>NUCLEOTIDE SEQUENCE [LARGE SCALE GENOMIC DNA]</scope>
    <source>
        <strain evidence="2 3">09-9</strain>
    </source>
</reference>
<gene>
    <name evidence="2" type="ORF">APS60_11210</name>
</gene>
<dbReference type="AlphaFoldDB" id="A0AA44ZDV0"/>
<dbReference type="RefSeq" id="WP_002532545.1">
    <property type="nucleotide sequence ID" value="NZ_CABIZT010000004.1"/>
</dbReference>
<evidence type="ECO:0000313" key="3">
    <source>
        <dbReference type="Proteomes" id="UP000223982"/>
    </source>
</evidence>
<dbReference type="EMBL" id="LKVB01000010">
    <property type="protein sequence ID" value="PHJ26481.1"/>
    <property type="molecule type" value="Genomic_DNA"/>
</dbReference>
<comment type="caution">
    <text evidence="2">The sequence shown here is derived from an EMBL/GenBank/DDBJ whole genome shotgun (WGS) entry which is preliminary data.</text>
</comment>
<protein>
    <submittedName>
        <fullName evidence="2">Anti-sigma factor</fullName>
    </submittedName>
</protein>
<evidence type="ECO:0000313" key="2">
    <source>
        <dbReference type="EMBL" id="PHJ26481.1"/>
    </source>
</evidence>
<proteinExistence type="predicted"/>
<dbReference type="KEGG" id="cacn:RN83_11155"/>
<accession>A0AA44ZDV0</accession>
<organism evidence="2 3">
    <name type="scientific">Cutibacterium acnes</name>
    <name type="common">Propionibacterium acnes</name>
    <dbReference type="NCBI Taxonomy" id="1747"/>
    <lineage>
        <taxon>Bacteria</taxon>
        <taxon>Bacillati</taxon>
        <taxon>Actinomycetota</taxon>
        <taxon>Actinomycetes</taxon>
        <taxon>Propionibacteriales</taxon>
        <taxon>Propionibacteriaceae</taxon>
        <taxon>Cutibacterium</taxon>
    </lineage>
</organism>
<evidence type="ECO:0000256" key="1">
    <source>
        <dbReference type="SAM" id="MobiDB-lite"/>
    </source>
</evidence>